<organism evidence="1">
    <name type="scientific">Sesamum latifolium</name>
    <dbReference type="NCBI Taxonomy" id="2727402"/>
    <lineage>
        <taxon>Eukaryota</taxon>
        <taxon>Viridiplantae</taxon>
        <taxon>Streptophyta</taxon>
        <taxon>Embryophyta</taxon>
        <taxon>Tracheophyta</taxon>
        <taxon>Spermatophyta</taxon>
        <taxon>Magnoliopsida</taxon>
        <taxon>eudicotyledons</taxon>
        <taxon>Gunneridae</taxon>
        <taxon>Pentapetalae</taxon>
        <taxon>asterids</taxon>
        <taxon>lamiids</taxon>
        <taxon>Lamiales</taxon>
        <taxon>Pedaliaceae</taxon>
        <taxon>Sesamum</taxon>
    </lineage>
</organism>
<sequence>MAIQCIGPKIRTASGLFNKIGPPLVGIRSSVLLNQLEGIRGKLTAWSRANADLVLSRIPTLEEELLKLLKDLFLQKLADGASV</sequence>
<comment type="caution">
    <text evidence="1">The sequence shown here is derived from an EMBL/GenBank/DDBJ whole genome shotgun (WGS) entry which is preliminary data.</text>
</comment>
<accession>A0AAW2XIL7</accession>
<reference evidence="1" key="1">
    <citation type="submission" date="2020-06" db="EMBL/GenBank/DDBJ databases">
        <authorList>
            <person name="Li T."/>
            <person name="Hu X."/>
            <person name="Zhang T."/>
            <person name="Song X."/>
            <person name="Zhang H."/>
            <person name="Dai N."/>
            <person name="Sheng W."/>
            <person name="Hou X."/>
            <person name="Wei L."/>
        </authorList>
    </citation>
    <scope>NUCLEOTIDE SEQUENCE</scope>
    <source>
        <strain evidence="1">KEN1</strain>
        <tissue evidence="1">Leaf</tissue>
    </source>
</reference>
<dbReference type="EMBL" id="JACGWN010000004">
    <property type="protein sequence ID" value="KAL0453744.1"/>
    <property type="molecule type" value="Genomic_DNA"/>
</dbReference>
<name>A0AAW2XIL7_9LAMI</name>
<dbReference type="AlphaFoldDB" id="A0AAW2XIL7"/>
<reference evidence="1" key="2">
    <citation type="journal article" date="2024" name="Plant">
        <title>Genomic evolution and insights into agronomic trait innovations of Sesamum species.</title>
        <authorList>
            <person name="Miao H."/>
            <person name="Wang L."/>
            <person name="Qu L."/>
            <person name="Liu H."/>
            <person name="Sun Y."/>
            <person name="Le M."/>
            <person name="Wang Q."/>
            <person name="Wei S."/>
            <person name="Zheng Y."/>
            <person name="Lin W."/>
            <person name="Duan Y."/>
            <person name="Cao H."/>
            <person name="Xiong S."/>
            <person name="Wang X."/>
            <person name="Wei L."/>
            <person name="Li C."/>
            <person name="Ma Q."/>
            <person name="Ju M."/>
            <person name="Zhao R."/>
            <person name="Li G."/>
            <person name="Mu C."/>
            <person name="Tian Q."/>
            <person name="Mei H."/>
            <person name="Zhang T."/>
            <person name="Gao T."/>
            <person name="Zhang H."/>
        </authorList>
    </citation>
    <scope>NUCLEOTIDE SEQUENCE</scope>
    <source>
        <strain evidence="1">KEN1</strain>
    </source>
</reference>
<evidence type="ECO:0000313" key="1">
    <source>
        <dbReference type="EMBL" id="KAL0453744.1"/>
    </source>
</evidence>
<gene>
    <name evidence="1" type="ORF">Slati_1352500</name>
</gene>
<proteinExistence type="predicted"/>
<protein>
    <submittedName>
        <fullName evidence="1">Uncharacterized protein</fullName>
    </submittedName>
</protein>